<evidence type="ECO:0000256" key="2">
    <source>
        <dbReference type="ARBA" id="ARBA00022723"/>
    </source>
</evidence>
<gene>
    <name evidence="11" type="primary">106087302</name>
</gene>
<dbReference type="GO" id="GO:0006357">
    <property type="term" value="P:regulation of transcription by RNA polymerase II"/>
    <property type="evidence" value="ECO:0007669"/>
    <property type="project" value="TreeGrafter"/>
</dbReference>
<dbReference type="PROSITE" id="PS50157">
    <property type="entry name" value="ZINC_FINGER_C2H2_2"/>
    <property type="match status" value="2"/>
</dbReference>
<dbReference type="PROSITE" id="PS00028">
    <property type="entry name" value="ZINC_FINGER_C2H2_1"/>
    <property type="match status" value="3"/>
</dbReference>
<feature type="domain" description="C2H2-type" evidence="10">
    <location>
        <begin position="298"/>
        <end position="325"/>
    </location>
</feature>
<dbReference type="SMART" id="SM00355">
    <property type="entry name" value="ZnF_C2H2"/>
    <property type="match status" value="5"/>
</dbReference>
<dbReference type="GO" id="GO:0003700">
    <property type="term" value="F:DNA-binding transcription factor activity"/>
    <property type="evidence" value="ECO:0007669"/>
    <property type="project" value="TreeGrafter"/>
</dbReference>
<protein>
    <recommendedName>
        <fullName evidence="10">C2H2-type domain-containing protein</fullName>
    </recommendedName>
</protein>
<evidence type="ECO:0000256" key="4">
    <source>
        <dbReference type="ARBA" id="ARBA00022771"/>
    </source>
</evidence>
<dbReference type="InterPro" id="IPR012934">
    <property type="entry name" value="Znf_AD"/>
</dbReference>
<comment type="subcellular location">
    <subcellularLocation>
        <location evidence="1">Nucleus</location>
    </subcellularLocation>
</comment>
<name>A0A1I8Q6Q7_STOCA</name>
<dbReference type="SUPFAM" id="SSF57716">
    <property type="entry name" value="Glucocorticoid receptor-like (DNA-binding domain)"/>
    <property type="match status" value="1"/>
</dbReference>
<dbReference type="GO" id="GO:0008270">
    <property type="term" value="F:zinc ion binding"/>
    <property type="evidence" value="ECO:0007669"/>
    <property type="project" value="UniProtKB-KW"/>
</dbReference>
<feature type="compositionally biased region" description="Basic and acidic residues" evidence="9">
    <location>
        <begin position="130"/>
        <end position="142"/>
    </location>
</feature>
<sequence length="336" mass="39052">MDCVICLDVNVTGPHCIAVGSEQWLTFDIAKIIKKHLWLLEPIHSSSCICSDCWGELNGFHEFYTHVENAHNNKPLFLKSEIDPLVEDRDRYDFCVLQPEIEMDLHAQIKVDYGEVSDVQTCTAPALMDEDQHSDNESHNDSDSQNDTESTKNKNNDVLDISNDSGLKPHNKSDLEEHIFSMTRPTKKMNKIDNSYVPKMELSQYDEFLKKHFEMKCAICQQKFDKFRLLCNHYSSAHNEQGYALCCDKKFFHRPDLIDHINYYHLNPKYFKCNFCGKCLKNRQGLLSHLRIHGEREFSCDICGKKFVEGRHLETHKLVHVSELEKNFPCNECGKL</sequence>
<accession>A0A1I8Q6Q7</accession>
<dbReference type="Gene3D" id="3.40.1800.20">
    <property type="match status" value="1"/>
</dbReference>
<evidence type="ECO:0000256" key="6">
    <source>
        <dbReference type="ARBA" id="ARBA00023125"/>
    </source>
</evidence>
<dbReference type="PANTHER" id="PTHR24404">
    <property type="entry name" value="ZINC FINGER PROTEIN"/>
    <property type="match status" value="1"/>
</dbReference>
<reference evidence="11" key="1">
    <citation type="submission" date="2020-05" db="UniProtKB">
        <authorList>
            <consortium name="EnsemblMetazoa"/>
        </authorList>
    </citation>
    <scope>IDENTIFICATION</scope>
    <source>
        <strain evidence="11">USDA</strain>
    </source>
</reference>
<dbReference type="Gene3D" id="3.30.160.60">
    <property type="entry name" value="Classic Zinc Finger"/>
    <property type="match status" value="2"/>
</dbReference>
<dbReference type="Pfam" id="PF00096">
    <property type="entry name" value="zf-C2H2"/>
    <property type="match status" value="2"/>
</dbReference>
<organism evidence="11 12">
    <name type="scientific">Stomoxys calcitrans</name>
    <name type="common">Stable fly</name>
    <name type="synonym">Conops calcitrans</name>
    <dbReference type="NCBI Taxonomy" id="35570"/>
    <lineage>
        <taxon>Eukaryota</taxon>
        <taxon>Metazoa</taxon>
        <taxon>Ecdysozoa</taxon>
        <taxon>Arthropoda</taxon>
        <taxon>Hexapoda</taxon>
        <taxon>Insecta</taxon>
        <taxon>Pterygota</taxon>
        <taxon>Neoptera</taxon>
        <taxon>Endopterygota</taxon>
        <taxon>Diptera</taxon>
        <taxon>Brachycera</taxon>
        <taxon>Muscomorpha</taxon>
        <taxon>Muscoidea</taxon>
        <taxon>Muscidae</taxon>
        <taxon>Stomoxys</taxon>
    </lineage>
</organism>
<dbReference type="EnsemblMetazoa" id="SCAU014369-RA">
    <property type="protein sequence ID" value="SCAU014369-PA"/>
    <property type="gene ID" value="SCAU014369"/>
</dbReference>
<dbReference type="SUPFAM" id="SSF57667">
    <property type="entry name" value="beta-beta-alpha zinc fingers"/>
    <property type="match status" value="2"/>
</dbReference>
<evidence type="ECO:0000256" key="9">
    <source>
        <dbReference type="SAM" id="MobiDB-lite"/>
    </source>
</evidence>
<dbReference type="InterPro" id="IPR036236">
    <property type="entry name" value="Znf_C2H2_sf"/>
</dbReference>
<evidence type="ECO:0000256" key="3">
    <source>
        <dbReference type="ARBA" id="ARBA00022737"/>
    </source>
</evidence>
<keyword evidence="7" id="KW-0539">Nucleus</keyword>
<evidence type="ECO:0000256" key="1">
    <source>
        <dbReference type="ARBA" id="ARBA00004123"/>
    </source>
</evidence>
<evidence type="ECO:0000313" key="12">
    <source>
        <dbReference type="Proteomes" id="UP000095300"/>
    </source>
</evidence>
<dbReference type="GO" id="GO:0005634">
    <property type="term" value="C:nucleus"/>
    <property type="evidence" value="ECO:0007669"/>
    <property type="project" value="UniProtKB-SubCell"/>
</dbReference>
<dbReference type="VEuPathDB" id="VectorBase:SCAU014369"/>
<feature type="domain" description="C2H2-type" evidence="10">
    <location>
        <begin position="271"/>
        <end position="298"/>
    </location>
</feature>
<dbReference type="InterPro" id="IPR050589">
    <property type="entry name" value="Ikaros_C2H2-ZF"/>
</dbReference>
<dbReference type="STRING" id="35570.A0A1I8Q6Q7"/>
<keyword evidence="12" id="KW-1185">Reference proteome</keyword>
<dbReference type="PANTHER" id="PTHR24404:SF114">
    <property type="entry name" value="KLUMPFUSS, ISOFORM B-RELATED"/>
    <property type="match status" value="1"/>
</dbReference>
<dbReference type="Proteomes" id="UP000095300">
    <property type="component" value="Unassembled WGS sequence"/>
</dbReference>
<dbReference type="AlphaFoldDB" id="A0A1I8Q6Q7"/>
<evidence type="ECO:0000256" key="8">
    <source>
        <dbReference type="PROSITE-ProRule" id="PRU00042"/>
    </source>
</evidence>
<keyword evidence="2" id="KW-0479">Metal-binding</keyword>
<keyword evidence="6" id="KW-0238">DNA-binding</keyword>
<dbReference type="FunFam" id="3.30.160.60:FF:000100">
    <property type="entry name" value="Zinc finger 45-like"/>
    <property type="match status" value="1"/>
</dbReference>
<dbReference type="InterPro" id="IPR013087">
    <property type="entry name" value="Znf_C2H2_type"/>
</dbReference>
<dbReference type="SMART" id="SM00868">
    <property type="entry name" value="zf-AD"/>
    <property type="match status" value="1"/>
</dbReference>
<evidence type="ECO:0000313" key="11">
    <source>
        <dbReference type="EnsemblMetazoa" id="SCAU014369-PA"/>
    </source>
</evidence>
<proteinExistence type="predicted"/>
<dbReference type="GO" id="GO:0000978">
    <property type="term" value="F:RNA polymerase II cis-regulatory region sequence-specific DNA binding"/>
    <property type="evidence" value="ECO:0007669"/>
    <property type="project" value="TreeGrafter"/>
</dbReference>
<evidence type="ECO:0000256" key="5">
    <source>
        <dbReference type="ARBA" id="ARBA00022833"/>
    </source>
</evidence>
<keyword evidence="5" id="KW-0862">Zinc</keyword>
<keyword evidence="3" id="KW-0677">Repeat</keyword>
<evidence type="ECO:0000259" key="10">
    <source>
        <dbReference type="PROSITE" id="PS50157"/>
    </source>
</evidence>
<keyword evidence="4 8" id="KW-0863">Zinc-finger</keyword>
<evidence type="ECO:0000256" key="7">
    <source>
        <dbReference type="ARBA" id="ARBA00023242"/>
    </source>
</evidence>
<feature type="region of interest" description="Disordered" evidence="9">
    <location>
        <begin position="130"/>
        <end position="175"/>
    </location>
</feature>